<evidence type="ECO:0000313" key="3">
    <source>
        <dbReference type="Proteomes" id="UP000322025"/>
    </source>
</evidence>
<sequence>MNYYDSELQRLQQEIMEKQRTDAKLSDLFLQQSDLEKRTEELQKIMQKEQGDVDRLNKRSITAFFYRTTGKMDEKLTKEEAEAYAAAVKYKSAESELRAVNEEIEYCRKRILELQDCEKQYEKILGEKTEQIKQSGNPEAERILQIEEALAFHGNQKREIEEAINAGNCALRIAEKILEDLDSAKKWSTVDLLGGNLIADMAKHDKINKVQDRIQDLQNALRGFRTELADVTERISGDLYVEIGDFLHFADYFFDGLFADWMVYDRINDSWNRTHQTCEQIKRVLEQLGRMEEEICNKQESLKKELEQTVLNS</sequence>
<dbReference type="RefSeq" id="WP_150310192.1">
    <property type="nucleotide sequence ID" value="NZ_VMSO01000002.1"/>
</dbReference>
<name>A0A5M9I0N9_9FIRM</name>
<gene>
    <name evidence="2" type="ORF">FNY66_02535</name>
</gene>
<keyword evidence="1" id="KW-0175">Coiled coil</keyword>
<comment type="caution">
    <text evidence="2">The sequence shown here is derived from an EMBL/GenBank/DDBJ whole genome shotgun (WGS) entry which is preliminary data.</text>
</comment>
<protein>
    <submittedName>
        <fullName evidence="2">Uncharacterized protein</fullName>
    </submittedName>
</protein>
<dbReference type="Proteomes" id="UP000322025">
    <property type="component" value="Unassembled WGS sequence"/>
</dbReference>
<feature type="coiled-coil region" evidence="1">
    <location>
        <begin position="1"/>
        <end position="59"/>
    </location>
</feature>
<proteinExistence type="predicted"/>
<dbReference type="AlphaFoldDB" id="A0A5M9I0N9"/>
<dbReference type="OrthoDB" id="3540923at2"/>
<organism evidence="2 3">
    <name type="scientific">Mediterraneibacter catenae</name>
    <dbReference type="NCBI Taxonomy" id="2594882"/>
    <lineage>
        <taxon>Bacteria</taxon>
        <taxon>Bacillati</taxon>
        <taxon>Bacillota</taxon>
        <taxon>Clostridia</taxon>
        <taxon>Lachnospirales</taxon>
        <taxon>Lachnospiraceae</taxon>
        <taxon>Mediterraneibacter</taxon>
    </lineage>
</organism>
<accession>A0A5M9I0N9</accession>
<dbReference type="EMBL" id="VMSO01000002">
    <property type="protein sequence ID" value="KAA8502527.1"/>
    <property type="molecule type" value="Genomic_DNA"/>
</dbReference>
<reference evidence="2" key="1">
    <citation type="submission" date="2019-07" db="EMBL/GenBank/DDBJ databases">
        <authorList>
            <person name="Wongkuna S."/>
            <person name="Scaria J."/>
        </authorList>
    </citation>
    <scope>NUCLEOTIDE SEQUENCE [LARGE SCALE GENOMIC DNA]</scope>
    <source>
        <strain evidence="2">SW178</strain>
    </source>
</reference>
<keyword evidence="3" id="KW-1185">Reference proteome</keyword>
<feature type="coiled-coil region" evidence="1">
    <location>
        <begin position="207"/>
        <end position="234"/>
    </location>
</feature>
<evidence type="ECO:0000256" key="1">
    <source>
        <dbReference type="SAM" id="Coils"/>
    </source>
</evidence>
<evidence type="ECO:0000313" key="2">
    <source>
        <dbReference type="EMBL" id="KAA8502527.1"/>
    </source>
</evidence>